<dbReference type="Gene3D" id="3.40.50.1820">
    <property type="entry name" value="alpha/beta hydrolase"/>
    <property type="match status" value="1"/>
</dbReference>
<feature type="transmembrane region" description="Helical" evidence="2">
    <location>
        <begin position="484"/>
        <end position="503"/>
    </location>
</feature>
<dbReference type="InterPro" id="IPR029058">
    <property type="entry name" value="AB_hydrolase_fold"/>
</dbReference>
<evidence type="ECO:0000313" key="4">
    <source>
        <dbReference type="Proteomes" id="UP001564626"/>
    </source>
</evidence>
<feature type="transmembrane region" description="Helical" evidence="2">
    <location>
        <begin position="297"/>
        <end position="316"/>
    </location>
</feature>
<gene>
    <name evidence="3" type="ORF">AB8O55_21645</name>
</gene>
<dbReference type="EMBL" id="JBGEHV010000047">
    <property type="protein sequence ID" value="MEY8042025.1"/>
    <property type="molecule type" value="Genomic_DNA"/>
</dbReference>
<sequence>MPLPGPDTRVVELRVHGILGTTPDELTESVASVDVAGDGVGRIVRPADRLLRPVPGPMLSAGDRSVPRIVEGYVWGGMTSGGLSKASWALLFPFALANVAHWMLPPARPGHRVSGLLSAVLRALFRLSALLLTTLFVSQLTVVLLDLVAAQCLRPGGTCQSWVPDAFREVDQLRAFLGLLPVGLVVLLMHRLSRTSWRVTTGRGGTAQHSARAPMLPGANVVTDPDTAALRVLHTTAALAAMALVALGGPFAPSADPRWLVAVLLLVGCAVGCGALDDPTGMTESGGRALRTALSRVPRRVLLTTGAVLVLSVAVLPGPLSGPLPGSGAVTGSITAAMVLSCVAIAVLLLPAAALARPTWQDLPADLRPWAGGWMGAPVLMIACLLGNGFGAGLAFTVRQALDPALVLPATYDDVTLFWGTGAVLAVLAAALGGPWLLIRRWRAGPEEIPEEVALLHAGRKEDQRSAASAWKWAGLQRRNLHRVLLVISGVLVGSTAVTLAAKTFGLPRWPFADWLVGLGVLALAALAVGLLRMVYLAAVKPDAGRYLGVLCDLVLFWPREAHPVVPPCYAMKVIPELAARATEHLADPNTRVVLVGHSQGSLLAAVTTARLLETLPEQDRERVGLVTAGSQLQWAYPRAFPGVVPHYALRDLAGSLEGRWRALCRGTDPIGGAVSTWNRQVYGGTLIGVGFREGSEGPLPPATRGPTGALVLGGDHWLPDPQRGPFACRRWVPGVLGHSDYTGDPEWDRAVAMAAGLESPARGASLPLQHQPGGRGVAPAADSAGAPVSAGDDEPPTPVGAASRDGAEVVTDRVAGNGAIPLDEVDAVPEEETAREPDGPPERPEPAVLPEITEPRARTAPWERGLSLRPSER</sequence>
<feature type="transmembrane region" description="Helical" evidence="2">
    <location>
        <begin position="377"/>
        <end position="397"/>
    </location>
</feature>
<keyword evidence="4" id="KW-1185">Reference proteome</keyword>
<dbReference type="SUPFAM" id="SSF53474">
    <property type="entry name" value="alpha/beta-Hydrolases"/>
    <property type="match status" value="1"/>
</dbReference>
<organism evidence="3 4">
    <name type="scientific">Saccharopolyspora cebuensis</name>
    <dbReference type="NCBI Taxonomy" id="418759"/>
    <lineage>
        <taxon>Bacteria</taxon>
        <taxon>Bacillati</taxon>
        <taxon>Actinomycetota</taxon>
        <taxon>Actinomycetes</taxon>
        <taxon>Pseudonocardiales</taxon>
        <taxon>Pseudonocardiaceae</taxon>
        <taxon>Saccharopolyspora</taxon>
    </lineage>
</organism>
<reference evidence="3 4" key="1">
    <citation type="submission" date="2024-08" db="EMBL/GenBank/DDBJ databases">
        <title>Genome mining of Saccharopolyspora cebuensis PGLac3 from Nigerian medicinal plant.</title>
        <authorList>
            <person name="Ezeobiora C.E."/>
            <person name="Igbokwe N.H."/>
            <person name="Amin D.H."/>
            <person name="Mendie U.E."/>
        </authorList>
    </citation>
    <scope>NUCLEOTIDE SEQUENCE [LARGE SCALE GENOMIC DNA]</scope>
    <source>
        <strain evidence="3 4">PGLac3</strain>
    </source>
</reference>
<feature type="transmembrane region" description="Helical" evidence="2">
    <location>
        <begin position="232"/>
        <end position="252"/>
    </location>
</feature>
<feature type="transmembrane region" description="Helical" evidence="2">
    <location>
        <begin position="336"/>
        <end position="356"/>
    </location>
</feature>
<feature type="transmembrane region" description="Helical" evidence="2">
    <location>
        <begin position="172"/>
        <end position="189"/>
    </location>
</feature>
<feature type="transmembrane region" description="Helical" evidence="2">
    <location>
        <begin position="417"/>
        <end position="439"/>
    </location>
</feature>
<proteinExistence type="predicted"/>
<feature type="region of interest" description="Disordered" evidence="1">
    <location>
        <begin position="764"/>
        <end position="874"/>
    </location>
</feature>
<dbReference type="Proteomes" id="UP001564626">
    <property type="component" value="Unassembled WGS sequence"/>
</dbReference>
<accession>A0ABV4CLT9</accession>
<feature type="compositionally biased region" description="Basic and acidic residues" evidence="1">
    <location>
        <begin position="833"/>
        <end position="846"/>
    </location>
</feature>
<evidence type="ECO:0008006" key="5">
    <source>
        <dbReference type="Google" id="ProtNLM"/>
    </source>
</evidence>
<feature type="transmembrane region" description="Helical" evidence="2">
    <location>
        <begin position="258"/>
        <end position="276"/>
    </location>
</feature>
<comment type="caution">
    <text evidence="3">The sequence shown here is derived from an EMBL/GenBank/DDBJ whole genome shotgun (WGS) entry which is preliminary data.</text>
</comment>
<name>A0ABV4CLT9_9PSEU</name>
<evidence type="ECO:0000256" key="2">
    <source>
        <dbReference type="SAM" id="Phobius"/>
    </source>
</evidence>
<evidence type="ECO:0000256" key="1">
    <source>
        <dbReference type="SAM" id="MobiDB-lite"/>
    </source>
</evidence>
<dbReference type="RefSeq" id="WP_345358624.1">
    <property type="nucleotide sequence ID" value="NZ_BAABII010000003.1"/>
</dbReference>
<keyword evidence="2" id="KW-0472">Membrane</keyword>
<keyword evidence="2" id="KW-1133">Transmembrane helix</keyword>
<protein>
    <recommendedName>
        <fullName evidence="5">Lipase (Class 3)</fullName>
    </recommendedName>
</protein>
<feature type="transmembrane region" description="Helical" evidence="2">
    <location>
        <begin position="515"/>
        <end position="536"/>
    </location>
</feature>
<evidence type="ECO:0000313" key="3">
    <source>
        <dbReference type="EMBL" id="MEY8042025.1"/>
    </source>
</evidence>
<keyword evidence="2" id="KW-0812">Transmembrane</keyword>